<gene>
    <name evidence="3" type="ORF">Tco_0907163</name>
</gene>
<dbReference type="Pfam" id="PF01070">
    <property type="entry name" value="FMN_dh"/>
    <property type="match status" value="1"/>
</dbReference>
<feature type="non-terminal residue" evidence="3">
    <location>
        <position position="1"/>
    </location>
</feature>
<evidence type="ECO:0000313" key="3">
    <source>
        <dbReference type="EMBL" id="GJT26888.1"/>
    </source>
</evidence>
<comment type="cofactor">
    <cofactor evidence="1">
        <name>FMN</name>
        <dbReference type="ChEBI" id="CHEBI:58210"/>
    </cofactor>
</comment>
<sequence length="78" mass="8514">IKAVEVGVDGIIVSSHGGRQRDSVPTTIADLRESKGGYQFSLTRNKARNRYVQCFSSWRTSCYDWKSGCARVGSEGGA</sequence>
<evidence type="ECO:0000313" key="4">
    <source>
        <dbReference type="Proteomes" id="UP001151760"/>
    </source>
</evidence>
<evidence type="ECO:0000256" key="1">
    <source>
        <dbReference type="ARBA" id="ARBA00001917"/>
    </source>
</evidence>
<comment type="caution">
    <text evidence="3">The sequence shown here is derived from an EMBL/GenBank/DDBJ whole genome shotgun (WGS) entry which is preliminary data.</text>
</comment>
<evidence type="ECO:0000259" key="2">
    <source>
        <dbReference type="Pfam" id="PF01070"/>
    </source>
</evidence>
<dbReference type="Gene3D" id="3.20.20.70">
    <property type="entry name" value="Aldolase class I"/>
    <property type="match status" value="1"/>
</dbReference>
<accession>A0ABQ5CJE5</accession>
<reference evidence="3" key="2">
    <citation type="submission" date="2022-01" db="EMBL/GenBank/DDBJ databases">
        <authorList>
            <person name="Yamashiro T."/>
            <person name="Shiraishi A."/>
            <person name="Satake H."/>
            <person name="Nakayama K."/>
        </authorList>
    </citation>
    <scope>NUCLEOTIDE SEQUENCE</scope>
</reference>
<protein>
    <submittedName>
        <fullName evidence="3">Peroxisomal (S)-2-hydroxy-acid oxidase GLO4-like protein</fullName>
    </submittedName>
</protein>
<dbReference type="InterPro" id="IPR013785">
    <property type="entry name" value="Aldolase_TIM"/>
</dbReference>
<feature type="domain" description="FMN-dependent dehydrogenase" evidence="2">
    <location>
        <begin position="2"/>
        <end position="33"/>
    </location>
</feature>
<name>A0ABQ5CJE5_9ASTR</name>
<organism evidence="3 4">
    <name type="scientific">Tanacetum coccineum</name>
    <dbReference type="NCBI Taxonomy" id="301880"/>
    <lineage>
        <taxon>Eukaryota</taxon>
        <taxon>Viridiplantae</taxon>
        <taxon>Streptophyta</taxon>
        <taxon>Embryophyta</taxon>
        <taxon>Tracheophyta</taxon>
        <taxon>Spermatophyta</taxon>
        <taxon>Magnoliopsida</taxon>
        <taxon>eudicotyledons</taxon>
        <taxon>Gunneridae</taxon>
        <taxon>Pentapetalae</taxon>
        <taxon>asterids</taxon>
        <taxon>campanulids</taxon>
        <taxon>Asterales</taxon>
        <taxon>Asteraceae</taxon>
        <taxon>Asteroideae</taxon>
        <taxon>Anthemideae</taxon>
        <taxon>Anthemidinae</taxon>
        <taxon>Tanacetum</taxon>
    </lineage>
</organism>
<dbReference type="Proteomes" id="UP001151760">
    <property type="component" value="Unassembled WGS sequence"/>
</dbReference>
<dbReference type="EMBL" id="BQNB010014330">
    <property type="protein sequence ID" value="GJT26888.1"/>
    <property type="molecule type" value="Genomic_DNA"/>
</dbReference>
<dbReference type="SUPFAM" id="SSF51412">
    <property type="entry name" value="Inosine monophosphate dehydrogenase (IMPDH)"/>
    <property type="match status" value="1"/>
</dbReference>
<dbReference type="InterPro" id="IPR000262">
    <property type="entry name" value="FMN-dep_DH"/>
</dbReference>
<keyword evidence="4" id="KW-1185">Reference proteome</keyword>
<proteinExistence type="predicted"/>
<reference evidence="3" key="1">
    <citation type="journal article" date="2022" name="Int. J. Mol. Sci.">
        <title>Draft Genome of Tanacetum Coccineum: Genomic Comparison of Closely Related Tanacetum-Family Plants.</title>
        <authorList>
            <person name="Yamashiro T."/>
            <person name="Shiraishi A."/>
            <person name="Nakayama K."/>
            <person name="Satake H."/>
        </authorList>
    </citation>
    <scope>NUCLEOTIDE SEQUENCE</scope>
</reference>